<sequence length="186" mass="21181">MVAMQIIMMILIALSISGPALSLWRDVVDISLFYSNRSVICTLKTTMDVTARYSKIDYVNNTTPDYTDFRRYYGEDHDPPYEDLLGTFMNMDKTRKDPPYNGMLVTLQQGGTNKSIEELSKSFGNNTCGIFFVYPWTEQGMYMELRVKTSMVGSVDKDCMSEYLKVTLNSTVTTLNNKTCLQARQG</sequence>
<keyword evidence="1" id="KW-0732">Signal</keyword>
<reference evidence="2" key="1">
    <citation type="submission" date="2020-03" db="EMBL/GenBank/DDBJ databases">
        <title>A transcriptome and proteome of the tick Rhipicephalus microplus shaped by the genetic composition of its hosts and developmental stage.</title>
        <authorList>
            <person name="Garcia G.R."/>
            <person name="Ribeiro J.M.C."/>
            <person name="Maruyama S.R."/>
            <person name="Gardinasse L.G."/>
            <person name="Nelson K."/>
            <person name="Ferreira B.R."/>
            <person name="Andrade T.G."/>
            <person name="Santos I.K.F.M."/>
        </authorList>
    </citation>
    <scope>NUCLEOTIDE SEQUENCE</scope>
    <source>
        <strain evidence="2">NSGR</strain>
        <tissue evidence="2">Salivary glands</tissue>
    </source>
</reference>
<evidence type="ECO:0000256" key="1">
    <source>
        <dbReference type="SAM" id="SignalP"/>
    </source>
</evidence>
<dbReference type="EMBL" id="GIKN01002866">
    <property type="protein sequence ID" value="NIE45139.1"/>
    <property type="molecule type" value="Transcribed_RNA"/>
</dbReference>
<feature type="signal peptide" evidence="1">
    <location>
        <begin position="1"/>
        <end position="22"/>
    </location>
</feature>
<protein>
    <submittedName>
        <fullName evidence="2">Putative lipocalin</fullName>
    </submittedName>
</protein>
<dbReference type="VEuPathDB" id="VectorBase:LOC119167337"/>
<organism evidence="2">
    <name type="scientific">Rhipicephalus microplus</name>
    <name type="common">Cattle tick</name>
    <name type="synonym">Boophilus microplus</name>
    <dbReference type="NCBI Taxonomy" id="6941"/>
    <lineage>
        <taxon>Eukaryota</taxon>
        <taxon>Metazoa</taxon>
        <taxon>Ecdysozoa</taxon>
        <taxon>Arthropoda</taxon>
        <taxon>Chelicerata</taxon>
        <taxon>Arachnida</taxon>
        <taxon>Acari</taxon>
        <taxon>Parasitiformes</taxon>
        <taxon>Ixodida</taxon>
        <taxon>Ixodoidea</taxon>
        <taxon>Ixodidae</taxon>
        <taxon>Rhipicephalinae</taxon>
        <taxon>Rhipicephalus</taxon>
        <taxon>Boophilus</taxon>
    </lineage>
</organism>
<accession>A0A6G5A2Y1</accession>
<proteinExistence type="predicted"/>
<feature type="chain" id="PRO_5026223809" evidence="1">
    <location>
        <begin position="23"/>
        <end position="186"/>
    </location>
</feature>
<dbReference type="AlphaFoldDB" id="A0A6G5A2Y1"/>
<name>A0A6G5A2Y1_RHIMP</name>
<evidence type="ECO:0000313" key="2">
    <source>
        <dbReference type="EMBL" id="NIE45139.1"/>
    </source>
</evidence>